<dbReference type="Proteomes" id="UP000285864">
    <property type="component" value="Unassembled WGS sequence"/>
</dbReference>
<evidence type="ECO:0000313" key="9">
    <source>
        <dbReference type="EMBL" id="RGS00616.1"/>
    </source>
</evidence>
<dbReference type="PROSITE" id="PS51257">
    <property type="entry name" value="PROKAR_LIPOPROTEIN"/>
    <property type="match status" value="1"/>
</dbReference>
<evidence type="ECO:0000256" key="6">
    <source>
        <dbReference type="SAM" id="SignalP"/>
    </source>
</evidence>
<evidence type="ECO:0000256" key="3">
    <source>
        <dbReference type="ARBA" id="ARBA00022729"/>
    </source>
</evidence>
<dbReference type="Pfam" id="PF14322">
    <property type="entry name" value="SusD-like_3"/>
    <property type="match status" value="1"/>
</dbReference>
<evidence type="ECO:0000256" key="4">
    <source>
        <dbReference type="ARBA" id="ARBA00023136"/>
    </source>
</evidence>
<dbReference type="GO" id="GO:0009279">
    <property type="term" value="C:cell outer membrane"/>
    <property type="evidence" value="ECO:0007669"/>
    <property type="project" value="UniProtKB-SubCell"/>
</dbReference>
<feature type="domain" description="RagB/SusD" evidence="7">
    <location>
        <begin position="392"/>
        <end position="536"/>
    </location>
</feature>
<gene>
    <name evidence="9" type="ORF">DWY20_00585</name>
</gene>
<accession>A0A412GZX7</accession>
<dbReference type="SUPFAM" id="SSF48452">
    <property type="entry name" value="TPR-like"/>
    <property type="match status" value="1"/>
</dbReference>
<evidence type="ECO:0000259" key="8">
    <source>
        <dbReference type="Pfam" id="PF14322"/>
    </source>
</evidence>
<sequence>MKKKLYIALAAGMFCMTLATGCEDRLNIAKHGDVGSQETYYQTDDEAEAAAAALYLSVRSQHYNWFFVKNLLSDDMYTGGGARGDNGEMERLNEMTFGSDHGMITSLYSGLYNIVYNANLIIEKVAPDSEVKRRAIAEAKFFRAFSYFELVTLWGNVPKVDHLLAPDEYRKGNTPAEELWAFIESDLNAAVGDPDGASDLPSKENIDDDVTNIRVTKEAAMAYLGKAYLFQGKYNEAASILDKVISSNKYGLYQGEYGDLAHVKANNCRESILEAQMRNDPEQMWNQFTQLYCMLGWRSSMLNFDQSASAFSQGCYGFGNPTKSLYDAFVAEETADGYRLNQTIITYKQLESLGISLRDGNIMVGNEGYFSWKYRALKEDCMYDNPGLQFYQYINLRFMRYAEVLLMAAEAHVQAGSGQDKALNYINEIRQRAQLAPLSTVTLDDIKTEKRLELCMEGVRYQDLIRWGDAEEVLKEQGHYVPSLVMDKKVSEEPTVKKEGFVNQQGYGFKKNKSELLPIPEKEMSLNPNMTQNPGW</sequence>
<keyword evidence="10" id="KW-1185">Reference proteome</keyword>
<reference evidence="9 10" key="1">
    <citation type="submission" date="2018-08" db="EMBL/GenBank/DDBJ databases">
        <title>A genome reference for cultivated species of the human gut microbiota.</title>
        <authorList>
            <person name="Zou Y."/>
            <person name="Xue W."/>
            <person name="Luo G."/>
        </authorList>
    </citation>
    <scope>NUCLEOTIDE SEQUENCE [LARGE SCALE GENOMIC DNA]</scope>
    <source>
        <strain evidence="9 10">AF24-2</strain>
    </source>
</reference>
<proteinExistence type="inferred from homology"/>
<comment type="similarity">
    <text evidence="2">Belongs to the SusD family.</text>
</comment>
<dbReference type="Pfam" id="PF07980">
    <property type="entry name" value="SusD_RagB"/>
    <property type="match status" value="1"/>
</dbReference>
<evidence type="ECO:0000256" key="5">
    <source>
        <dbReference type="ARBA" id="ARBA00023237"/>
    </source>
</evidence>
<dbReference type="InterPro" id="IPR012944">
    <property type="entry name" value="SusD_RagB_dom"/>
</dbReference>
<evidence type="ECO:0000256" key="1">
    <source>
        <dbReference type="ARBA" id="ARBA00004442"/>
    </source>
</evidence>
<dbReference type="RefSeq" id="WP_118482711.1">
    <property type="nucleotide sequence ID" value="NZ_CAUELD010000001.1"/>
</dbReference>
<name>A0A412GZX7_9BACT</name>
<dbReference type="CDD" id="cd08977">
    <property type="entry name" value="SusD"/>
    <property type="match status" value="1"/>
</dbReference>
<keyword evidence="4" id="KW-0472">Membrane</keyword>
<dbReference type="EMBL" id="QRUU01000001">
    <property type="protein sequence ID" value="RGS00616.1"/>
    <property type="molecule type" value="Genomic_DNA"/>
</dbReference>
<comment type="caution">
    <text evidence="9">The sequence shown here is derived from an EMBL/GenBank/DDBJ whole genome shotgun (WGS) entry which is preliminary data.</text>
</comment>
<evidence type="ECO:0000256" key="2">
    <source>
        <dbReference type="ARBA" id="ARBA00006275"/>
    </source>
</evidence>
<dbReference type="AlphaFoldDB" id="A0A412GZX7"/>
<dbReference type="Gene3D" id="1.25.40.390">
    <property type="match status" value="1"/>
</dbReference>
<feature type="domain" description="SusD-like N-terminal" evidence="8">
    <location>
        <begin position="97"/>
        <end position="229"/>
    </location>
</feature>
<protein>
    <submittedName>
        <fullName evidence="9">RagB/SusD family nutrient uptake outer membrane protein</fullName>
    </submittedName>
</protein>
<dbReference type="InterPro" id="IPR033985">
    <property type="entry name" value="SusD-like_N"/>
</dbReference>
<organism evidence="9 10">
    <name type="scientific">Phocaeicola coprocola</name>
    <dbReference type="NCBI Taxonomy" id="310298"/>
    <lineage>
        <taxon>Bacteria</taxon>
        <taxon>Pseudomonadati</taxon>
        <taxon>Bacteroidota</taxon>
        <taxon>Bacteroidia</taxon>
        <taxon>Bacteroidales</taxon>
        <taxon>Bacteroidaceae</taxon>
        <taxon>Phocaeicola</taxon>
    </lineage>
</organism>
<feature type="chain" id="PRO_5019302098" evidence="6">
    <location>
        <begin position="22"/>
        <end position="536"/>
    </location>
</feature>
<evidence type="ECO:0000259" key="7">
    <source>
        <dbReference type="Pfam" id="PF07980"/>
    </source>
</evidence>
<keyword evidence="3 6" id="KW-0732">Signal</keyword>
<evidence type="ECO:0000313" key="10">
    <source>
        <dbReference type="Proteomes" id="UP000285864"/>
    </source>
</evidence>
<keyword evidence="5" id="KW-0998">Cell outer membrane</keyword>
<feature type="signal peptide" evidence="6">
    <location>
        <begin position="1"/>
        <end position="21"/>
    </location>
</feature>
<dbReference type="InterPro" id="IPR011990">
    <property type="entry name" value="TPR-like_helical_dom_sf"/>
</dbReference>
<comment type="subcellular location">
    <subcellularLocation>
        <location evidence="1">Cell outer membrane</location>
    </subcellularLocation>
</comment>